<feature type="modified residue" description="4-aspartylphosphate" evidence="2">
    <location>
        <position position="57"/>
    </location>
</feature>
<dbReference type="PANTHER" id="PTHR44591">
    <property type="entry name" value="STRESS RESPONSE REGULATOR PROTEIN 1"/>
    <property type="match status" value="1"/>
</dbReference>
<dbReference type="SMART" id="SM00448">
    <property type="entry name" value="REC"/>
    <property type="match status" value="1"/>
</dbReference>
<evidence type="ECO:0000256" key="2">
    <source>
        <dbReference type="PROSITE-ProRule" id="PRU00169"/>
    </source>
</evidence>
<dbReference type="RefSeq" id="WP_173197825.1">
    <property type="nucleotide sequence ID" value="NZ_JABFCX010000002.1"/>
</dbReference>
<dbReference type="InterPro" id="IPR011006">
    <property type="entry name" value="CheY-like_superfamily"/>
</dbReference>
<organism evidence="4 5">
    <name type="scientific">Parvularcula mediterranea</name>
    <dbReference type="NCBI Taxonomy" id="2732508"/>
    <lineage>
        <taxon>Bacteria</taxon>
        <taxon>Pseudomonadati</taxon>
        <taxon>Pseudomonadota</taxon>
        <taxon>Alphaproteobacteria</taxon>
        <taxon>Parvularculales</taxon>
        <taxon>Parvularculaceae</taxon>
        <taxon>Parvularcula</taxon>
    </lineage>
</organism>
<keyword evidence="1 2" id="KW-0597">Phosphoprotein</keyword>
<proteinExistence type="predicted"/>
<name>A0A7Y3W4Y5_9PROT</name>
<evidence type="ECO:0000256" key="1">
    <source>
        <dbReference type="ARBA" id="ARBA00022553"/>
    </source>
</evidence>
<dbReference type="EMBL" id="JABFCX010000002">
    <property type="protein sequence ID" value="NNU15968.1"/>
    <property type="molecule type" value="Genomic_DNA"/>
</dbReference>
<evidence type="ECO:0000259" key="3">
    <source>
        <dbReference type="PROSITE" id="PS50110"/>
    </source>
</evidence>
<accession>A0A7Y3W4Y5</accession>
<gene>
    <name evidence="4" type="ORF">HK107_06485</name>
</gene>
<dbReference type="Proteomes" id="UP000536835">
    <property type="component" value="Unassembled WGS sequence"/>
</dbReference>
<reference evidence="4 5" key="1">
    <citation type="submission" date="2020-05" db="EMBL/GenBank/DDBJ databases">
        <title>Parvularcula mediterraneae sp. nov., isolated from polypropylene straw from shallow seawater of the seashore of Laganas in Zakynthos island, Greece.</title>
        <authorList>
            <person name="Szabo I."/>
            <person name="Al-Omari J."/>
            <person name="Rado J."/>
            <person name="Szerdahelyi G.S."/>
        </authorList>
    </citation>
    <scope>NUCLEOTIDE SEQUENCE [LARGE SCALE GENOMIC DNA]</scope>
    <source>
        <strain evidence="4 5">ZS-1/3</strain>
    </source>
</reference>
<comment type="caution">
    <text evidence="4">The sequence shown here is derived from an EMBL/GenBank/DDBJ whole genome shotgun (WGS) entry which is preliminary data.</text>
</comment>
<dbReference type="Gene3D" id="3.40.50.2300">
    <property type="match status" value="1"/>
</dbReference>
<keyword evidence="5" id="KW-1185">Reference proteome</keyword>
<dbReference type="PROSITE" id="PS50110">
    <property type="entry name" value="RESPONSE_REGULATORY"/>
    <property type="match status" value="1"/>
</dbReference>
<dbReference type="InterPro" id="IPR050595">
    <property type="entry name" value="Bact_response_regulator"/>
</dbReference>
<dbReference type="InterPro" id="IPR001789">
    <property type="entry name" value="Sig_transdc_resp-reg_receiver"/>
</dbReference>
<sequence>MTKKLQTILYLEDDPAISELVLLALAARDDLELVHVATGPDAIARFPEVKPDLMLFDVMVPDLDGIDAARTIKEQHKDHLAPVIFMTAKTQAKMQIESMGALGIIAKPFDILVLADQIEEMYAAGIAEQSGARVEA</sequence>
<dbReference type="Pfam" id="PF00072">
    <property type="entry name" value="Response_reg"/>
    <property type="match status" value="1"/>
</dbReference>
<dbReference type="GO" id="GO:0000160">
    <property type="term" value="P:phosphorelay signal transduction system"/>
    <property type="evidence" value="ECO:0007669"/>
    <property type="project" value="InterPro"/>
</dbReference>
<evidence type="ECO:0000313" key="4">
    <source>
        <dbReference type="EMBL" id="NNU15968.1"/>
    </source>
</evidence>
<evidence type="ECO:0000313" key="5">
    <source>
        <dbReference type="Proteomes" id="UP000536835"/>
    </source>
</evidence>
<feature type="domain" description="Response regulatory" evidence="3">
    <location>
        <begin position="7"/>
        <end position="122"/>
    </location>
</feature>
<dbReference type="AlphaFoldDB" id="A0A7Y3W4Y5"/>
<protein>
    <submittedName>
        <fullName evidence="4">Response regulator</fullName>
    </submittedName>
</protein>
<dbReference type="PANTHER" id="PTHR44591:SF3">
    <property type="entry name" value="RESPONSE REGULATORY DOMAIN-CONTAINING PROTEIN"/>
    <property type="match status" value="1"/>
</dbReference>
<dbReference type="SUPFAM" id="SSF52172">
    <property type="entry name" value="CheY-like"/>
    <property type="match status" value="1"/>
</dbReference>